<protein>
    <recommendedName>
        <fullName evidence="4">Secreted protein</fullName>
    </recommendedName>
</protein>
<evidence type="ECO:0000313" key="2">
    <source>
        <dbReference type="Ensembl" id="ENSFHEP00000023209.1"/>
    </source>
</evidence>
<dbReference type="Proteomes" id="UP000265000">
    <property type="component" value="Unplaced"/>
</dbReference>
<evidence type="ECO:0000256" key="1">
    <source>
        <dbReference type="SAM" id="SignalP"/>
    </source>
</evidence>
<feature type="signal peptide" evidence="1">
    <location>
        <begin position="1"/>
        <end position="16"/>
    </location>
</feature>
<proteinExistence type="predicted"/>
<accession>A0A3Q2Q9Y1</accession>
<feature type="chain" id="PRO_5018569000" description="Secreted protein" evidence="1">
    <location>
        <begin position="17"/>
        <end position="86"/>
    </location>
</feature>
<dbReference type="AlphaFoldDB" id="A0A3Q2Q9Y1"/>
<dbReference type="STRING" id="8078.ENSFHEP00000023209"/>
<evidence type="ECO:0000313" key="3">
    <source>
        <dbReference type="Proteomes" id="UP000265000"/>
    </source>
</evidence>
<evidence type="ECO:0008006" key="4">
    <source>
        <dbReference type="Google" id="ProtNLM"/>
    </source>
</evidence>
<sequence>MCWCLKIIIFIRKMTCLFCKCCRESGLQTRTVSLYCSRNATMVDYNFQEPLDCSCHEDHRRCSILLRASRNDSVLEMKTLHFSECL</sequence>
<keyword evidence="3" id="KW-1185">Reference proteome</keyword>
<reference evidence="2" key="2">
    <citation type="submission" date="2025-09" db="UniProtKB">
        <authorList>
            <consortium name="Ensembl"/>
        </authorList>
    </citation>
    <scope>IDENTIFICATION</scope>
</reference>
<name>A0A3Q2Q9Y1_FUNHE</name>
<dbReference type="Ensembl" id="ENSFHET00000010909.1">
    <property type="protein sequence ID" value="ENSFHEP00000023209.1"/>
    <property type="gene ID" value="ENSFHEG00000004073.1"/>
</dbReference>
<keyword evidence="1" id="KW-0732">Signal</keyword>
<reference evidence="2" key="1">
    <citation type="submission" date="2025-08" db="UniProtKB">
        <authorList>
            <consortium name="Ensembl"/>
        </authorList>
    </citation>
    <scope>IDENTIFICATION</scope>
</reference>
<organism evidence="2 3">
    <name type="scientific">Fundulus heteroclitus</name>
    <name type="common">Killifish</name>
    <name type="synonym">Mummichog</name>
    <dbReference type="NCBI Taxonomy" id="8078"/>
    <lineage>
        <taxon>Eukaryota</taxon>
        <taxon>Metazoa</taxon>
        <taxon>Chordata</taxon>
        <taxon>Craniata</taxon>
        <taxon>Vertebrata</taxon>
        <taxon>Euteleostomi</taxon>
        <taxon>Actinopterygii</taxon>
        <taxon>Neopterygii</taxon>
        <taxon>Teleostei</taxon>
        <taxon>Neoteleostei</taxon>
        <taxon>Acanthomorphata</taxon>
        <taxon>Ovalentaria</taxon>
        <taxon>Atherinomorphae</taxon>
        <taxon>Cyprinodontiformes</taxon>
        <taxon>Fundulidae</taxon>
        <taxon>Fundulus</taxon>
    </lineage>
</organism>